<comment type="caution">
    <text evidence="2">The sequence shown here is derived from an EMBL/GenBank/DDBJ whole genome shotgun (WGS) entry which is preliminary data.</text>
</comment>
<accession>A0A0D7CTP8</accession>
<evidence type="ECO:0000313" key="2">
    <source>
        <dbReference type="EMBL" id="KIZ19210.1"/>
    </source>
</evidence>
<gene>
    <name evidence="2" type="ORF">SNA_01300</name>
</gene>
<dbReference type="PATRIC" id="fig|1240678.4.peg.282"/>
<proteinExistence type="predicted"/>
<feature type="compositionally biased region" description="Low complexity" evidence="1">
    <location>
        <begin position="29"/>
        <end position="63"/>
    </location>
</feature>
<name>A0A0D7CTP8_9ACTN</name>
<evidence type="ECO:0000313" key="3">
    <source>
        <dbReference type="Proteomes" id="UP000032458"/>
    </source>
</evidence>
<organism evidence="2 3">
    <name type="scientific">Streptomyces natalensis ATCC 27448</name>
    <dbReference type="NCBI Taxonomy" id="1240678"/>
    <lineage>
        <taxon>Bacteria</taxon>
        <taxon>Bacillati</taxon>
        <taxon>Actinomycetota</taxon>
        <taxon>Actinomycetes</taxon>
        <taxon>Kitasatosporales</taxon>
        <taxon>Streptomycetaceae</taxon>
        <taxon>Streptomyces</taxon>
    </lineage>
</organism>
<sequence length="73" mass="7046">MRSSSAAGTPATSVVGPVTVTAGFPGAPSRSASRRSSAMTSAVPGTVPASARASSRRVSQSVRIESAASAIAA</sequence>
<dbReference type="EMBL" id="JRKI01000003">
    <property type="protein sequence ID" value="KIZ19210.1"/>
    <property type="molecule type" value="Genomic_DNA"/>
</dbReference>
<evidence type="ECO:0000256" key="1">
    <source>
        <dbReference type="SAM" id="MobiDB-lite"/>
    </source>
</evidence>
<dbReference type="Proteomes" id="UP000032458">
    <property type="component" value="Unassembled WGS sequence"/>
</dbReference>
<feature type="region of interest" description="Disordered" evidence="1">
    <location>
        <begin position="1"/>
        <end position="73"/>
    </location>
</feature>
<protein>
    <submittedName>
        <fullName evidence="2">Uncharacterized protein</fullName>
    </submittedName>
</protein>
<reference evidence="2 3" key="1">
    <citation type="submission" date="2014-09" db="EMBL/GenBank/DDBJ databases">
        <title>Draft genome sequence of Streptomyces natalensis ATCC 27448, producer of the antifungal pimaricin.</title>
        <authorList>
            <person name="Mendes M.V."/>
            <person name="Beites T."/>
            <person name="Pires S."/>
            <person name="Santos C.L."/>
            <person name="Moradas-Ferreira P."/>
        </authorList>
    </citation>
    <scope>NUCLEOTIDE SEQUENCE [LARGE SCALE GENOMIC DNA]</scope>
    <source>
        <strain evidence="2 3">ATCC 27448</strain>
    </source>
</reference>
<keyword evidence="3" id="KW-1185">Reference proteome</keyword>
<feature type="compositionally biased region" description="Polar residues" evidence="1">
    <location>
        <begin position="1"/>
        <end position="12"/>
    </location>
</feature>
<dbReference type="AlphaFoldDB" id="A0A0D7CTP8"/>